<evidence type="ECO:0000313" key="3">
    <source>
        <dbReference type="Proteomes" id="UP001302321"/>
    </source>
</evidence>
<name>A0AAN7A6Q2_9PEZI</name>
<dbReference type="Proteomes" id="UP001302321">
    <property type="component" value="Unassembled WGS sequence"/>
</dbReference>
<dbReference type="EMBL" id="MU866284">
    <property type="protein sequence ID" value="KAK4174382.1"/>
    <property type="molecule type" value="Genomic_DNA"/>
</dbReference>
<proteinExistence type="predicted"/>
<reference evidence="2" key="2">
    <citation type="submission" date="2023-05" db="EMBL/GenBank/DDBJ databases">
        <authorList>
            <consortium name="Lawrence Berkeley National Laboratory"/>
            <person name="Steindorff A."/>
            <person name="Hensen N."/>
            <person name="Bonometti L."/>
            <person name="Westerberg I."/>
            <person name="Brannstrom I.O."/>
            <person name="Guillou S."/>
            <person name="Cros-Aarteil S."/>
            <person name="Calhoun S."/>
            <person name="Haridas S."/>
            <person name="Kuo A."/>
            <person name="Mondo S."/>
            <person name="Pangilinan J."/>
            <person name="Riley R."/>
            <person name="Labutti K."/>
            <person name="Andreopoulos B."/>
            <person name="Lipzen A."/>
            <person name="Chen C."/>
            <person name="Yanf M."/>
            <person name="Daum C."/>
            <person name="Ng V."/>
            <person name="Clum A."/>
            <person name="Ohm R."/>
            <person name="Martin F."/>
            <person name="Silar P."/>
            <person name="Natvig D."/>
            <person name="Lalanne C."/>
            <person name="Gautier V."/>
            <person name="Ament-Velasquez S.L."/>
            <person name="Kruys A."/>
            <person name="Hutchinson M.I."/>
            <person name="Powell A.J."/>
            <person name="Barry K."/>
            <person name="Miller A.N."/>
            <person name="Grigoriev I.V."/>
            <person name="Debuchy R."/>
            <person name="Gladieux P."/>
            <person name="Thoren M.H."/>
            <person name="Johannesson H."/>
        </authorList>
    </citation>
    <scope>NUCLEOTIDE SEQUENCE</scope>
    <source>
        <strain evidence="2">CBS 892.96</strain>
    </source>
</reference>
<accession>A0AAN7A6Q2</accession>
<comment type="caution">
    <text evidence="2">The sequence shown here is derived from an EMBL/GenBank/DDBJ whole genome shotgun (WGS) entry which is preliminary data.</text>
</comment>
<sequence length="156" mass="17073">MLVLSTLVFLSTIVATPLVLAAESHYGCWNLTITGGASATGWRYQDTTSVFYAIDSDVGDSPVKCHWVYSPETRNETMECTDTSFSYQWGDSGRTSITLQQTLETWINGKAERVTLGGTANVTLRYGTSANGRGFEGRVVVPARRCCQGRMNGLKQ</sequence>
<gene>
    <name evidence="2" type="ORF">QBC36DRAFT_347966</name>
</gene>
<dbReference type="AlphaFoldDB" id="A0AAN7A6Q2"/>
<protein>
    <recommendedName>
        <fullName evidence="4">AA1-like domain-containing protein</fullName>
    </recommendedName>
</protein>
<evidence type="ECO:0000256" key="1">
    <source>
        <dbReference type="SAM" id="SignalP"/>
    </source>
</evidence>
<evidence type="ECO:0008006" key="4">
    <source>
        <dbReference type="Google" id="ProtNLM"/>
    </source>
</evidence>
<keyword evidence="1" id="KW-0732">Signal</keyword>
<keyword evidence="3" id="KW-1185">Reference proteome</keyword>
<organism evidence="2 3">
    <name type="scientific">Triangularia setosa</name>
    <dbReference type="NCBI Taxonomy" id="2587417"/>
    <lineage>
        <taxon>Eukaryota</taxon>
        <taxon>Fungi</taxon>
        <taxon>Dikarya</taxon>
        <taxon>Ascomycota</taxon>
        <taxon>Pezizomycotina</taxon>
        <taxon>Sordariomycetes</taxon>
        <taxon>Sordariomycetidae</taxon>
        <taxon>Sordariales</taxon>
        <taxon>Podosporaceae</taxon>
        <taxon>Triangularia</taxon>
    </lineage>
</organism>
<reference evidence="2" key="1">
    <citation type="journal article" date="2023" name="Mol. Phylogenet. Evol.">
        <title>Genome-scale phylogeny and comparative genomics of the fungal order Sordariales.</title>
        <authorList>
            <person name="Hensen N."/>
            <person name="Bonometti L."/>
            <person name="Westerberg I."/>
            <person name="Brannstrom I.O."/>
            <person name="Guillou S."/>
            <person name="Cros-Aarteil S."/>
            <person name="Calhoun S."/>
            <person name="Haridas S."/>
            <person name="Kuo A."/>
            <person name="Mondo S."/>
            <person name="Pangilinan J."/>
            <person name="Riley R."/>
            <person name="LaButti K."/>
            <person name="Andreopoulos B."/>
            <person name="Lipzen A."/>
            <person name="Chen C."/>
            <person name="Yan M."/>
            <person name="Daum C."/>
            <person name="Ng V."/>
            <person name="Clum A."/>
            <person name="Steindorff A."/>
            <person name="Ohm R.A."/>
            <person name="Martin F."/>
            <person name="Silar P."/>
            <person name="Natvig D.O."/>
            <person name="Lalanne C."/>
            <person name="Gautier V."/>
            <person name="Ament-Velasquez S.L."/>
            <person name="Kruys A."/>
            <person name="Hutchinson M.I."/>
            <person name="Powell A.J."/>
            <person name="Barry K."/>
            <person name="Miller A.N."/>
            <person name="Grigoriev I.V."/>
            <person name="Debuchy R."/>
            <person name="Gladieux P."/>
            <person name="Hiltunen Thoren M."/>
            <person name="Johannesson H."/>
        </authorList>
    </citation>
    <scope>NUCLEOTIDE SEQUENCE</scope>
    <source>
        <strain evidence="2">CBS 892.96</strain>
    </source>
</reference>
<feature type="signal peptide" evidence="1">
    <location>
        <begin position="1"/>
        <end position="21"/>
    </location>
</feature>
<feature type="chain" id="PRO_5042821626" description="AA1-like domain-containing protein" evidence="1">
    <location>
        <begin position="22"/>
        <end position="156"/>
    </location>
</feature>
<evidence type="ECO:0000313" key="2">
    <source>
        <dbReference type="EMBL" id="KAK4174382.1"/>
    </source>
</evidence>